<dbReference type="EMBL" id="JAANBB010000039">
    <property type="protein sequence ID" value="KAF7553920.1"/>
    <property type="molecule type" value="Genomic_DNA"/>
</dbReference>
<evidence type="ECO:0000256" key="1">
    <source>
        <dbReference type="ARBA" id="ARBA00023002"/>
    </source>
</evidence>
<accession>A0A9P5LK54</accession>
<dbReference type="GO" id="GO:0046872">
    <property type="term" value="F:metal ion binding"/>
    <property type="evidence" value="ECO:0007669"/>
    <property type="project" value="InterPro"/>
</dbReference>
<feature type="compositionally biased region" description="Basic and acidic residues" evidence="2">
    <location>
        <begin position="1"/>
        <end position="12"/>
    </location>
</feature>
<evidence type="ECO:0000313" key="5">
    <source>
        <dbReference type="Proteomes" id="UP000722485"/>
    </source>
</evidence>
<feature type="compositionally biased region" description="Low complexity" evidence="2">
    <location>
        <begin position="33"/>
        <end position="43"/>
    </location>
</feature>
<dbReference type="GO" id="GO:0016491">
    <property type="term" value="F:oxidoreductase activity"/>
    <property type="evidence" value="ECO:0007669"/>
    <property type="project" value="UniProtKB-KW"/>
</dbReference>
<feature type="region of interest" description="Disordered" evidence="2">
    <location>
        <begin position="172"/>
        <end position="202"/>
    </location>
</feature>
<name>A0A9P5LK54_9HYPO</name>
<keyword evidence="1" id="KW-0560">Oxidoreductase</keyword>
<dbReference type="Pfam" id="PF00465">
    <property type="entry name" value="Fe-ADH"/>
    <property type="match status" value="1"/>
</dbReference>
<keyword evidence="5" id="KW-1185">Reference proteome</keyword>
<reference evidence="4" key="1">
    <citation type="submission" date="2020-03" db="EMBL/GenBank/DDBJ databases">
        <title>Draft Genome Sequence of Cylindrodendrum hubeiense.</title>
        <authorList>
            <person name="Buettner E."/>
            <person name="Kellner H."/>
        </authorList>
    </citation>
    <scope>NUCLEOTIDE SEQUENCE</scope>
    <source>
        <strain evidence="4">IHI 201604</strain>
    </source>
</reference>
<feature type="region of interest" description="Disordered" evidence="2">
    <location>
        <begin position="1"/>
        <end position="51"/>
    </location>
</feature>
<proteinExistence type="predicted"/>
<sequence length="256" mass="27272">MIPESTDLRHANTDTASGTKLPTNFAKHPRALSRSSISPPSISGARKSSSHAAVRASSTRIVLGPGVLDRLPTELGRLGLSAPLIVSSPSRADLTARIHAIIPGLDRHVLDPSIIEQFPARNIDDDAVAGISGRDCVVSVGGGSAVELARIIGLGKAIPHICIPTTYSGSEFMMPPHSPSAKTRDRRRRGKRTSKSPKASSSKPVVIIYDEDLTISTTKMIFTPDGINTNGNAHSGESRHRTKDDTLWSYIHLPGV</sequence>
<feature type="domain" description="Alcohol dehydrogenase iron-type/glycerol dehydrogenase GldA" evidence="3">
    <location>
        <begin position="59"/>
        <end position="172"/>
    </location>
</feature>
<feature type="compositionally biased region" description="Polar residues" evidence="2">
    <location>
        <begin position="13"/>
        <end position="22"/>
    </location>
</feature>
<dbReference type="OrthoDB" id="3360544at2759"/>
<evidence type="ECO:0000259" key="3">
    <source>
        <dbReference type="Pfam" id="PF00465"/>
    </source>
</evidence>
<protein>
    <recommendedName>
        <fullName evidence="3">Alcohol dehydrogenase iron-type/glycerol dehydrogenase GldA domain-containing protein</fullName>
    </recommendedName>
</protein>
<organism evidence="4 5">
    <name type="scientific">Cylindrodendrum hubeiense</name>
    <dbReference type="NCBI Taxonomy" id="595255"/>
    <lineage>
        <taxon>Eukaryota</taxon>
        <taxon>Fungi</taxon>
        <taxon>Dikarya</taxon>
        <taxon>Ascomycota</taxon>
        <taxon>Pezizomycotina</taxon>
        <taxon>Sordariomycetes</taxon>
        <taxon>Hypocreomycetidae</taxon>
        <taxon>Hypocreales</taxon>
        <taxon>Nectriaceae</taxon>
        <taxon>Cylindrodendrum</taxon>
    </lineage>
</organism>
<evidence type="ECO:0000256" key="2">
    <source>
        <dbReference type="SAM" id="MobiDB-lite"/>
    </source>
</evidence>
<dbReference type="Gene3D" id="3.40.50.1970">
    <property type="match status" value="1"/>
</dbReference>
<evidence type="ECO:0000313" key="4">
    <source>
        <dbReference type="EMBL" id="KAF7553920.1"/>
    </source>
</evidence>
<dbReference type="Proteomes" id="UP000722485">
    <property type="component" value="Unassembled WGS sequence"/>
</dbReference>
<dbReference type="AlphaFoldDB" id="A0A9P5LK54"/>
<gene>
    <name evidence="4" type="ORF">G7Z17_g3279</name>
</gene>
<dbReference type="InterPro" id="IPR001670">
    <property type="entry name" value="ADH_Fe/GldA"/>
</dbReference>
<feature type="compositionally biased region" description="Basic residues" evidence="2">
    <location>
        <begin position="184"/>
        <end position="195"/>
    </location>
</feature>
<comment type="caution">
    <text evidence="4">The sequence shown here is derived from an EMBL/GenBank/DDBJ whole genome shotgun (WGS) entry which is preliminary data.</text>
</comment>
<dbReference type="SUPFAM" id="SSF56796">
    <property type="entry name" value="Dehydroquinate synthase-like"/>
    <property type="match status" value="1"/>
</dbReference>